<dbReference type="GO" id="GO:0005829">
    <property type="term" value="C:cytosol"/>
    <property type="evidence" value="ECO:0007669"/>
    <property type="project" value="TreeGrafter"/>
</dbReference>
<dbReference type="KEGG" id="fbl:Fbal_1819"/>
<dbReference type="RefSeq" id="WP_013345328.1">
    <property type="nucleotide sequence ID" value="NC_014541.1"/>
</dbReference>
<dbReference type="Pfam" id="PF06167">
    <property type="entry name" value="Peptidase_M90"/>
    <property type="match status" value="1"/>
</dbReference>
<dbReference type="CDD" id="cd20169">
    <property type="entry name" value="Peptidase_M90_mtfA"/>
    <property type="match status" value="1"/>
</dbReference>
<dbReference type="Gene3D" id="1.10.472.150">
    <property type="entry name" value="Glucose-regulated metallo-peptidase M90, N-terminal domain"/>
    <property type="match status" value="1"/>
</dbReference>
<reference evidence="1 2" key="1">
    <citation type="journal article" date="2010" name="Stand. Genomic Sci.">
        <title>Complete genome sequence of Ferrimonas balearica type strain (PAT).</title>
        <authorList>
            <person name="Nolan M."/>
            <person name="Sikorski J."/>
            <person name="Davenport K."/>
            <person name="Lucas S."/>
            <person name="Glavina Del Rio T."/>
            <person name="Tice H."/>
            <person name="Cheng J."/>
            <person name="Goodwin L."/>
            <person name="Pitluck S."/>
            <person name="Liolios K."/>
            <person name="Ivanova N."/>
            <person name="Mavromatis K."/>
            <person name="Ovchinnikova G."/>
            <person name="Pati A."/>
            <person name="Chen A."/>
            <person name="Palaniappan K."/>
            <person name="Land M."/>
            <person name="Hauser L."/>
            <person name="Chang Y."/>
            <person name="Jeffries C."/>
            <person name="Tapia R."/>
            <person name="Brettin T."/>
            <person name="Detter J."/>
            <person name="Han C."/>
            <person name="Yasawong M."/>
            <person name="Rohde M."/>
            <person name="Tindall B."/>
            <person name="Goker M."/>
            <person name="Woyke T."/>
            <person name="Bristow J."/>
            <person name="Eisen J."/>
            <person name="Markowitz V."/>
            <person name="Hugenholtz P."/>
            <person name="Kyrpides N."/>
            <person name="Klenk H."/>
            <person name="Lapidus A."/>
        </authorList>
    </citation>
    <scope>NUCLEOTIDE SEQUENCE [LARGE SCALE GENOMIC DNA]</scope>
    <source>
        <strain evidence="2">DSM 9799 / CCM 4581 / KCTC 23876 / PAT</strain>
    </source>
</reference>
<sequence>MLNWFTQWREKRLLADLDDTTVKRWQMRIDQLPILSGLSPADQRQLIETGWRFLHQKRFTPVADANLTNEDCIDICLQAALPVLTLGVDQYGHFHELLIYPEEFVSPRHYIDDNGIEHQGMEELSGEAWEQGPLLLTLTELSHSGQWDGFNLVIHELAHKLDIANGGIANGHPNLSPSLRQRWLSVFSEAFQAHCIAVEQAEVKGHWQGVWVDPYGAESEAEFFAVCVEAFFTDPISLHHGFNALYHLLAEHFNQHPLPRAPQWSPLPGA</sequence>
<dbReference type="EMBL" id="CP002209">
    <property type="protein sequence ID" value="ADN76022.1"/>
    <property type="molecule type" value="Genomic_DNA"/>
</dbReference>
<evidence type="ECO:0000313" key="2">
    <source>
        <dbReference type="Proteomes" id="UP000006683"/>
    </source>
</evidence>
<dbReference type="Gene3D" id="3.40.390.10">
    <property type="entry name" value="Collagenase (Catalytic Domain)"/>
    <property type="match status" value="1"/>
</dbReference>
<protein>
    <recommendedName>
        <fullName evidence="3">Zinc-dependent peptidase</fullName>
    </recommendedName>
</protein>
<dbReference type="InterPro" id="IPR010384">
    <property type="entry name" value="MtfA_fam"/>
</dbReference>
<dbReference type="eggNOG" id="COG3228">
    <property type="taxonomic scope" value="Bacteria"/>
</dbReference>
<evidence type="ECO:0000313" key="1">
    <source>
        <dbReference type="EMBL" id="ADN76022.1"/>
    </source>
</evidence>
<dbReference type="GO" id="GO:0004177">
    <property type="term" value="F:aminopeptidase activity"/>
    <property type="evidence" value="ECO:0007669"/>
    <property type="project" value="TreeGrafter"/>
</dbReference>
<dbReference type="PANTHER" id="PTHR30164">
    <property type="entry name" value="MTFA PEPTIDASE"/>
    <property type="match status" value="1"/>
</dbReference>
<keyword evidence="2" id="KW-1185">Reference proteome</keyword>
<accession>E1SSJ3</accession>
<dbReference type="AlphaFoldDB" id="E1SSJ3"/>
<dbReference type="PANTHER" id="PTHR30164:SF2">
    <property type="entry name" value="PROTEIN MTFA"/>
    <property type="match status" value="1"/>
</dbReference>
<gene>
    <name evidence="1" type="ordered locus">Fbal_1819</name>
</gene>
<dbReference type="STRING" id="550540.Fbal_1819"/>
<dbReference type="Proteomes" id="UP000006683">
    <property type="component" value="Chromosome"/>
</dbReference>
<name>E1SSJ3_FERBD</name>
<evidence type="ECO:0008006" key="3">
    <source>
        <dbReference type="Google" id="ProtNLM"/>
    </source>
</evidence>
<dbReference type="HOGENOM" id="CLU_063037_0_1_6"/>
<dbReference type="SUPFAM" id="SSF55486">
    <property type="entry name" value="Metalloproteases ('zincins'), catalytic domain"/>
    <property type="match status" value="1"/>
</dbReference>
<dbReference type="InterPro" id="IPR042252">
    <property type="entry name" value="MtfA_N"/>
</dbReference>
<proteinExistence type="predicted"/>
<dbReference type="InterPro" id="IPR024079">
    <property type="entry name" value="MetalloPept_cat_dom_sf"/>
</dbReference>
<dbReference type="GeneID" id="67182021"/>
<organism evidence="1 2">
    <name type="scientific">Ferrimonas balearica (strain DSM 9799 / CCM 4581 / KCTC 23876 / PAT)</name>
    <dbReference type="NCBI Taxonomy" id="550540"/>
    <lineage>
        <taxon>Bacteria</taxon>
        <taxon>Pseudomonadati</taxon>
        <taxon>Pseudomonadota</taxon>
        <taxon>Gammaproteobacteria</taxon>
        <taxon>Alteromonadales</taxon>
        <taxon>Ferrimonadaceae</taxon>
        <taxon>Ferrimonas</taxon>
    </lineage>
</organism>
<dbReference type="GO" id="GO:0008237">
    <property type="term" value="F:metallopeptidase activity"/>
    <property type="evidence" value="ECO:0007669"/>
    <property type="project" value="InterPro"/>
</dbReference>
<dbReference type="OrthoDB" id="9786424at2"/>